<protein>
    <recommendedName>
        <fullName evidence="8">RING-type domain-containing protein</fullName>
    </recommendedName>
</protein>
<dbReference type="AlphaFoldDB" id="A0A498S682"/>
<dbReference type="InterPro" id="IPR002867">
    <property type="entry name" value="IBR_dom"/>
</dbReference>
<name>A0A498S682_ACAVI</name>
<organism evidence="9 10">
    <name type="scientific">Acanthocheilonema viteae</name>
    <name type="common">Filarial nematode worm</name>
    <name type="synonym">Dipetalonema viteae</name>
    <dbReference type="NCBI Taxonomy" id="6277"/>
    <lineage>
        <taxon>Eukaryota</taxon>
        <taxon>Metazoa</taxon>
        <taxon>Ecdysozoa</taxon>
        <taxon>Nematoda</taxon>
        <taxon>Chromadorea</taxon>
        <taxon>Rhabditida</taxon>
        <taxon>Spirurina</taxon>
        <taxon>Spiruromorpha</taxon>
        <taxon>Filarioidea</taxon>
        <taxon>Onchocercidae</taxon>
        <taxon>Acanthocheilonema</taxon>
    </lineage>
</organism>
<keyword evidence="2" id="KW-0808">Transferase</keyword>
<keyword evidence="4" id="KW-0677">Repeat</keyword>
<evidence type="ECO:0000313" key="9">
    <source>
        <dbReference type="EMBL" id="VBB26998.1"/>
    </source>
</evidence>
<accession>A0A498S682</accession>
<evidence type="ECO:0000256" key="2">
    <source>
        <dbReference type="ARBA" id="ARBA00022679"/>
    </source>
</evidence>
<dbReference type="InterPro" id="IPR047545">
    <property type="entry name" value="BRcat_RBR_RNF216"/>
</dbReference>
<evidence type="ECO:0000256" key="4">
    <source>
        <dbReference type="ARBA" id="ARBA00022737"/>
    </source>
</evidence>
<dbReference type="InterPro" id="IPR051628">
    <property type="entry name" value="LUBAC_E3_Ligases"/>
</dbReference>
<dbReference type="SUPFAM" id="SSF57850">
    <property type="entry name" value="RING/U-box"/>
    <property type="match status" value="3"/>
</dbReference>
<evidence type="ECO:0000256" key="5">
    <source>
        <dbReference type="ARBA" id="ARBA00022771"/>
    </source>
</evidence>
<dbReference type="OrthoDB" id="5794520at2759"/>
<dbReference type="GO" id="GO:0016740">
    <property type="term" value="F:transferase activity"/>
    <property type="evidence" value="ECO:0007669"/>
    <property type="project" value="UniProtKB-KW"/>
</dbReference>
<evidence type="ECO:0000313" key="10">
    <source>
        <dbReference type="Proteomes" id="UP000276991"/>
    </source>
</evidence>
<evidence type="ECO:0000256" key="1">
    <source>
        <dbReference type="ARBA" id="ARBA00004906"/>
    </source>
</evidence>
<feature type="domain" description="RING-type" evidence="8">
    <location>
        <begin position="303"/>
        <end position="521"/>
    </location>
</feature>
<dbReference type="InterPro" id="IPR013083">
    <property type="entry name" value="Znf_RING/FYVE/PHD"/>
</dbReference>
<dbReference type="InterPro" id="IPR044066">
    <property type="entry name" value="TRIAD_supradom"/>
</dbReference>
<keyword evidence="7" id="KW-0862">Zinc</keyword>
<dbReference type="Gene3D" id="1.20.120.1750">
    <property type="match status" value="1"/>
</dbReference>
<proteinExistence type="predicted"/>
<gene>
    <name evidence="9" type="ORF">NAV_LOCUS1828</name>
</gene>
<dbReference type="EMBL" id="UPTC01000167">
    <property type="protein sequence ID" value="VBB26998.1"/>
    <property type="molecule type" value="Genomic_DNA"/>
</dbReference>
<evidence type="ECO:0000256" key="6">
    <source>
        <dbReference type="ARBA" id="ARBA00022786"/>
    </source>
</evidence>
<dbReference type="CDD" id="cd20353">
    <property type="entry name" value="Rcat_RBR_RNF216"/>
    <property type="match status" value="1"/>
</dbReference>
<sequence>MILSVARVARGERLGLVTLEKLIILNCDMPEEKLMATCETDKSESQPGPSGIRKRIAVSFDEYVQSLNMRQLMMIENEQINYLTVEERKVLYTACQVVPTVDPSYVYDLITNKSMNNVEIIIEHLFGYGYPTVKQRVRRECMELRRKAYLCEDGQAFDFVQFLTIYPNPEIFFGEKRKTDEIYMRHAMAFLSRKFEQYDVTFITKLFINSNKQLLPAYRILKKHAEAFAKTKNAPHFVTSAHVKVKFRRLSDSGKIPDYPDSLDELFFREAQFCLYEDEILNYKVNCAAKRKEALEHAERNGLLKECIICCEDCYLEEDMMKCNRDHEFCKNCVKQHMEAQIGDGMSRISCMDSSCTDGHFEISSIQNIISPSLFRLFILRCLRDEILSSNVENIEFCPFCDFPASFGNSEDRTLVCLNAVCQKESCRKCQKESHIPLRCEEVQEDVDFETKKRKFIEERMSEAVIRKCPTCDKKITKETGCNKMTCPCGTFFCYVCNVVLPKDHPYQHFSNARGRCRQDTPLEQLHEMAAKRAGLEALRLFNEHNPESASVKAPNINELAGLKKKTKLATTRE</sequence>
<comment type="pathway">
    <text evidence="1">Protein modification; protein ubiquitination.</text>
</comment>
<dbReference type="Pfam" id="PF26200">
    <property type="entry name" value="Rcat_RNF216"/>
    <property type="match status" value="1"/>
</dbReference>
<evidence type="ECO:0000256" key="3">
    <source>
        <dbReference type="ARBA" id="ARBA00022723"/>
    </source>
</evidence>
<evidence type="ECO:0000259" key="8">
    <source>
        <dbReference type="PROSITE" id="PS51873"/>
    </source>
</evidence>
<dbReference type="PROSITE" id="PS51873">
    <property type="entry name" value="TRIAD"/>
    <property type="match status" value="1"/>
</dbReference>
<keyword evidence="3" id="KW-0479">Metal-binding</keyword>
<keyword evidence="6" id="KW-0833">Ubl conjugation pathway</keyword>
<evidence type="ECO:0000256" key="7">
    <source>
        <dbReference type="ARBA" id="ARBA00022833"/>
    </source>
</evidence>
<dbReference type="InterPro" id="IPR047546">
    <property type="entry name" value="Rcat_RBR_RNF216"/>
</dbReference>
<dbReference type="Proteomes" id="UP000276991">
    <property type="component" value="Unassembled WGS sequence"/>
</dbReference>
<dbReference type="GO" id="GO:0008270">
    <property type="term" value="F:zinc ion binding"/>
    <property type="evidence" value="ECO:0007669"/>
    <property type="project" value="UniProtKB-KW"/>
</dbReference>
<dbReference type="Gene3D" id="3.30.40.10">
    <property type="entry name" value="Zinc/RING finger domain, C3HC4 (zinc finger)"/>
    <property type="match status" value="1"/>
</dbReference>
<keyword evidence="5" id="KW-0863">Zinc-finger</keyword>
<dbReference type="SMART" id="SM00647">
    <property type="entry name" value="IBR"/>
    <property type="match status" value="2"/>
</dbReference>
<dbReference type="PANTHER" id="PTHR22770">
    <property type="entry name" value="UBIQUITIN CONJUGATING ENZYME 7 INTERACTING PROTEIN-RELATED"/>
    <property type="match status" value="1"/>
</dbReference>
<keyword evidence="10" id="KW-1185">Reference proteome</keyword>
<dbReference type="STRING" id="6277.A0A498S682"/>
<dbReference type="PANTHER" id="PTHR22770:SF47">
    <property type="entry name" value="E3 UBIQUITIN-PROTEIN LIGASE RNF216"/>
    <property type="match status" value="1"/>
</dbReference>
<dbReference type="CDD" id="cd20339">
    <property type="entry name" value="BRcat_RBR_RNF216"/>
    <property type="match status" value="1"/>
</dbReference>
<reference evidence="9 10" key="1">
    <citation type="submission" date="2018-08" db="EMBL/GenBank/DDBJ databases">
        <authorList>
            <person name="Laetsch R D."/>
            <person name="Stevens L."/>
            <person name="Kumar S."/>
            <person name="Blaxter L. M."/>
        </authorList>
    </citation>
    <scope>NUCLEOTIDE SEQUENCE [LARGE SCALE GENOMIC DNA]</scope>
</reference>